<name>A0AAV6JIG4_9ERIC</name>
<dbReference type="EMBL" id="JACTNZ010000007">
    <property type="protein sequence ID" value="KAG5539758.1"/>
    <property type="molecule type" value="Genomic_DNA"/>
</dbReference>
<feature type="domain" description="PGG" evidence="1">
    <location>
        <begin position="149"/>
        <end position="191"/>
    </location>
</feature>
<reference evidence="2" key="1">
    <citation type="submission" date="2020-08" db="EMBL/GenBank/DDBJ databases">
        <title>Plant Genome Project.</title>
        <authorList>
            <person name="Zhang R.-G."/>
        </authorList>
    </citation>
    <scope>NUCLEOTIDE SEQUENCE</scope>
    <source>
        <strain evidence="2">WSP0</strain>
        <tissue evidence="2">Leaf</tissue>
    </source>
</reference>
<dbReference type="PANTHER" id="PTHR24177">
    <property type="entry name" value="CASKIN"/>
    <property type="match status" value="1"/>
</dbReference>
<dbReference type="PANTHER" id="PTHR24177:SF292">
    <property type="entry name" value="ANKYRIN REPEAT FAMILY PROTEIN-RELATED"/>
    <property type="match status" value="1"/>
</dbReference>
<organism evidence="2 3">
    <name type="scientific">Rhododendron griersonianum</name>
    <dbReference type="NCBI Taxonomy" id="479676"/>
    <lineage>
        <taxon>Eukaryota</taxon>
        <taxon>Viridiplantae</taxon>
        <taxon>Streptophyta</taxon>
        <taxon>Embryophyta</taxon>
        <taxon>Tracheophyta</taxon>
        <taxon>Spermatophyta</taxon>
        <taxon>Magnoliopsida</taxon>
        <taxon>eudicotyledons</taxon>
        <taxon>Gunneridae</taxon>
        <taxon>Pentapetalae</taxon>
        <taxon>asterids</taxon>
        <taxon>Ericales</taxon>
        <taxon>Ericaceae</taxon>
        <taxon>Ericoideae</taxon>
        <taxon>Rhodoreae</taxon>
        <taxon>Rhododendron</taxon>
    </lineage>
</organism>
<proteinExistence type="predicted"/>
<dbReference type="GO" id="GO:0016020">
    <property type="term" value="C:membrane"/>
    <property type="evidence" value="ECO:0007669"/>
    <property type="project" value="TreeGrafter"/>
</dbReference>
<evidence type="ECO:0000259" key="1">
    <source>
        <dbReference type="Pfam" id="PF13962"/>
    </source>
</evidence>
<keyword evidence="3" id="KW-1185">Reference proteome</keyword>
<gene>
    <name evidence="2" type="ORF">RHGRI_020092</name>
</gene>
<sequence length="194" mass="21621">MAILSEPFFTAARVGLHEVVVEIFVACPDMIYSLDEEGRTALGIAVMNRDIDIYNLTSWMRYGFRQFLSTQIDHGNNTLLHLARALPPKHKVNLVSGGAIIQMQNELIWYRQVKKFVPSSIQEMKNIEGKTAAVVFTETHNEMIKEGERWLKDLAGSCSVVSGLIASVMFASAITVPGDYGDNGMPNFRKNPIS</sequence>
<dbReference type="Pfam" id="PF13962">
    <property type="entry name" value="PGG"/>
    <property type="match status" value="1"/>
</dbReference>
<dbReference type="InterPro" id="IPR026961">
    <property type="entry name" value="PGG_dom"/>
</dbReference>
<evidence type="ECO:0000313" key="3">
    <source>
        <dbReference type="Proteomes" id="UP000823749"/>
    </source>
</evidence>
<accession>A0AAV6JIG4</accession>
<protein>
    <recommendedName>
        <fullName evidence="1">PGG domain-containing protein</fullName>
    </recommendedName>
</protein>
<dbReference type="AlphaFoldDB" id="A0AAV6JIG4"/>
<dbReference type="Proteomes" id="UP000823749">
    <property type="component" value="Chromosome 7"/>
</dbReference>
<evidence type="ECO:0000313" key="2">
    <source>
        <dbReference type="EMBL" id="KAG5539758.1"/>
    </source>
</evidence>
<comment type="caution">
    <text evidence="2">The sequence shown here is derived from an EMBL/GenBank/DDBJ whole genome shotgun (WGS) entry which is preliminary data.</text>
</comment>